<dbReference type="KEGG" id="cim:CIMG_08664"/>
<feature type="region of interest" description="Disordered" evidence="1">
    <location>
        <begin position="455"/>
        <end position="479"/>
    </location>
</feature>
<feature type="compositionally biased region" description="Basic and acidic residues" evidence="1">
    <location>
        <begin position="76"/>
        <end position="87"/>
    </location>
</feature>
<evidence type="ECO:0000256" key="1">
    <source>
        <dbReference type="SAM" id="MobiDB-lite"/>
    </source>
</evidence>
<dbReference type="Proteomes" id="UP000001261">
    <property type="component" value="Unassembled WGS sequence"/>
</dbReference>
<accession>J3K5Z3</accession>
<reference evidence="3" key="2">
    <citation type="journal article" date="2010" name="Genome Res.">
        <title>Population genomic sequencing of Coccidioides fungi reveals recent hybridization and transposon control.</title>
        <authorList>
            <person name="Neafsey D.E."/>
            <person name="Barker B.M."/>
            <person name="Sharpton T.J."/>
            <person name="Stajich J.E."/>
            <person name="Park D.J."/>
            <person name="Whiston E."/>
            <person name="Hung C.-Y."/>
            <person name="McMahan C."/>
            <person name="White J."/>
            <person name="Sykes S."/>
            <person name="Heiman D."/>
            <person name="Young S."/>
            <person name="Zeng Q."/>
            <person name="Abouelleil A."/>
            <person name="Aftuck L."/>
            <person name="Bessette D."/>
            <person name="Brown A."/>
            <person name="FitzGerald M."/>
            <person name="Lui A."/>
            <person name="Macdonald J.P."/>
            <person name="Priest M."/>
            <person name="Orbach M.J."/>
            <person name="Galgiani J.N."/>
            <person name="Kirkland T.N."/>
            <person name="Cole G.T."/>
            <person name="Birren B.W."/>
            <person name="Henn M.R."/>
            <person name="Taylor J.W."/>
            <person name="Rounsley S.D."/>
        </authorList>
    </citation>
    <scope>GENOME REANNOTATION</scope>
    <source>
        <strain evidence="3">RS</strain>
    </source>
</reference>
<dbReference type="InParanoid" id="J3K5Z3"/>
<organism evidence="2 3">
    <name type="scientific">Coccidioides immitis (strain RS)</name>
    <name type="common">Valley fever fungus</name>
    <dbReference type="NCBI Taxonomy" id="246410"/>
    <lineage>
        <taxon>Eukaryota</taxon>
        <taxon>Fungi</taxon>
        <taxon>Dikarya</taxon>
        <taxon>Ascomycota</taxon>
        <taxon>Pezizomycotina</taxon>
        <taxon>Eurotiomycetes</taxon>
        <taxon>Eurotiomycetidae</taxon>
        <taxon>Onygenales</taxon>
        <taxon>Onygenaceae</taxon>
        <taxon>Coccidioides</taxon>
    </lineage>
</organism>
<sequence>MSEREVQRKGKCRRWEAEEKEGNDTDNSVDDDAYKEREESVVKDAKWMEVKLGEEEEEEGERRGSEGGKTGRGRKRGGDSDDNETAKPLKRRPSLLVRRYCCAYGNLGGHYAHETNGRRCNKHMHQPHLGPAEKRPFASFCVLHSQQNYRAGQWCGLTVSNTGSEFLLLVQRYSAQARCQRTGMITVRLGGRQGFGRANRETTATATPDREWLCFQHAESSPGACSGAISRSTTCLLPTAQTFSGKATRPSEDVSPSPPPPPPPPLLVRNSCVSSVLLAWFDTLAWLDSACTTIRHSLEPPVDFVKSGASEEGKPVAVRATPVLFIFGVKHTSHKIVRVRELHFRRDREKQNGPHRAAALHNRACSSLSSRAQDLSSKGKPQQVQSYGVQTTERRSILHTNKMQGFQRAQCQFFGVRMAALPELTMVTTDPSRTTSSSISRTPLNRCHRCLEARRTAGHHSSHGETFPRTAHLLPGKND</sequence>
<dbReference type="GeneID" id="4560188"/>
<reference evidence="3" key="1">
    <citation type="journal article" date="2009" name="Genome Res.">
        <title>Comparative genomic analyses of the human fungal pathogens Coccidioides and their relatives.</title>
        <authorList>
            <person name="Sharpton T.J."/>
            <person name="Stajich J.E."/>
            <person name="Rounsley S.D."/>
            <person name="Gardner M.J."/>
            <person name="Wortman J.R."/>
            <person name="Jordar V.S."/>
            <person name="Maiti R."/>
            <person name="Kodira C.D."/>
            <person name="Neafsey D.E."/>
            <person name="Zeng Q."/>
            <person name="Hung C.-Y."/>
            <person name="McMahan C."/>
            <person name="Muszewska A."/>
            <person name="Grynberg M."/>
            <person name="Mandel M.A."/>
            <person name="Kellner E.M."/>
            <person name="Barker B.M."/>
            <person name="Galgiani J.N."/>
            <person name="Orbach M.J."/>
            <person name="Kirkland T.N."/>
            <person name="Cole G.T."/>
            <person name="Henn M.R."/>
            <person name="Birren B.W."/>
            <person name="Taylor J.W."/>
        </authorList>
    </citation>
    <scope>NUCLEOTIDE SEQUENCE [LARGE SCALE GENOMIC DNA]</scope>
    <source>
        <strain evidence="3">RS</strain>
    </source>
</reference>
<name>J3K5Z3_COCIM</name>
<feature type="compositionally biased region" description="Basic and acidic residues" evidence="1">
    <location>
        <begin position="32"/>
        <end position="53"/>
    </location>
</feature>
<protein>
    <submittedName>
        <fullName evidence="2">Uncharacterized protein</fullName>
    </submittedName>
</protein>
<keyword evidence="3" id="KW-1185">Reference proteome</keyword>
<proteinExistence type="predicted"/>
<dbReference type="EMBL" id="GG704913">
    <property type="protein sequence ID" value="EAS29918.3"/>
    <property type="molecule type" value="Genomic_DNA"/>
</dbReference>
<gene>
    <name evidence="2" type="ORF">CIMG_08664</name>
</gene>
<feature type="region of interest" description="Disordered" evidence="1">
    <location>
        <begin position="370"/>
        <end position="391"/>
    </location>
</feature>
<dbReference type="VEuPathDB" id="FungiDB:CIMG_08664"/>
<feature type="compositionally biased region" description="Pro residues" evidence="1">
    <location>
        <begin position="256"/>
        <end position="266"/>
    </location>
</feature>
<evidence type="ECO:0000313" key="3">
    <source>
        <dbReference type="Proteomes" id="UP000001261"/>
    </source>
</evidence>
<feature type="region of interest" description="Disordered" evidence="1">
    <location>
        <begin position="245"/>
        <end position="266"/>
    </location>
</feature>
<feature type="compositionally biased region" description="Polar residues" evidence="1">
    <location>
        <begin position="379"/>
        <end position="391"/>
    </location>
</feature>
<feature type="compositionally biased region" description="Basic and acidic residues" evidence="1">
    <location>
        <begin position="1"/>
        <end position="23"/>
    </location>
</feature>
<dbReference type="AlphaFoldDB" id="J3K5Z3"/>
<dbReference type="RefSeq" id="XP_001241501.2">
    <property type="nucleotide sequence ID" value="XM_001241500.2"/>
</dbReference>
<feature type="region of interest" description="Disordered" evidence="1">
    <location>
        <begin position="1"/>
        <end position="89"/>
    </location>
</feature>
<evidence type="ECO:0000313" key="2">
    <source>
        <dbReference type="EMBL" id="EAS29918.3"/>
    </source>
</evidence>